<evidence type="ECO:0000313" key="4">
    <source>
        <dbReference type="Proteomes" id="UP001281731"/>
    </source>
</evidence>
<evidence type="ECO:0000313" key="2">
    <source>
        <dbReference type="EMBL" id="MDY5155392.1"/>
    </source>
</evidence>
<dbReference type="RefSeq" id="WP_320754767.1">
    <property type="nucleotide sequence ID" value="NZ_JAWNGA010000001.1"/>
</dbReference>
<reference evidence="2 3" key="1">
    <citation type="submission" date="2023-10" db="EMBL/GenBank/DDBJ databases">
        <title>Whole Genome based description of the genera Actinobaculum and Actinotignum reveals a complex phylogenetic relationship within the species included in the genus Actinotignum.</title>
        <authorList>
            <person name="Jensen C.S."/>
            <person name="Dargis R."/>
            <person name="Kemp M."/>
            <person name="Christensen J.J."/>
        </authorList>
    </citation>
    <scope>NUCLEOTIDE SEQUENCE</scope>
    <source>
        <strain evidence="2">SLA_B511</strain>
        <strain evidence="1 3">SLA_B974</strain>
    </source>
</reference>
<dbReference type="EMBL" id="JAWNGC010000008">
    <property type="protein sequence ID" value="MDY5155392.1"/>
    <property type="molecule type" value="Genomic_DNA"/>
</dbReference>
<proteinExistence type="predicted"/>
<organism evidence="2 4">
    <name type="scientific">Actinotignum urinale</name>
    <dbReference type="NCBI Taxonomy" id="190146"/>
    <lineage>
        <taxon>Bacteria</taxon>
        <taxon>Bacillati</taxon>
        <taxon>Actinomycetota</taxon>
        <taxon>Actinomycetes</taxon>
        <taxon>Actinomycetales</taxon>
        <taxon>Actinomycetaceae</taxon>
        <taxon>Actinotignum</taxon>
    </lineage>
</organism>
<dbReference type="InterPro" id="IPR021555">
    <property type="entry name" value="DUF3000"/>
</dbReference>
<dbReference type="Proteomes" id="UP001281731">
    <property type="component" value="Unassembled WGS sequence"/>
</dbReference>
<keyword evidence="3" id="KW-1185">Reference proteome</keyword>
<gene>
    <name evidence="2" type="ORF">R6G80_06625</name>
    <name evidence="1" type="ORF">R6G86_00200</name>
</gene>
<dbReference type="EMBL" id="JAWNGA010000001">
    <property type="protein sequence ID" value="MDY5132166.1"/>
    <property type="molecule type" value="Genomic_DNA"/>
</dbReference>
<dbReference type="AlphaFoldDB" id="A0AAW9HNP1"/>
<dbReference type="Proteomes" id="UP001275049">
    <property type="component" value="Unassembled WGS sequence"/>
</dbReference>
<comment type="caution">
    <text evidence="2">The sequence shown here is derived from an EMBL/GenBank/DDBJ whole genome shotgun (WGS) entry which is preliminary data.</text>
</comment>
<evidence type="ECO:0000313" key="1">
    <source>
        <dbReference type="EMBL" id="MDY5132166.1"/>
    </source>
</evidence>
<protein>
    <submittedName>
        <fullName evidence="2">DUF3000 domain-containing protein</fullName>
    </submittedName>
</protein>
<evidence type="ECO:0000313" key="3">
    <source>
        <dbReference type="Proteomes" id="UP001275049"/>
    </source>
</evidence>
<sequence length="191" mass="20990">MSQIEAPADFLEAIETLRGHTFRRDVRVAQIPPPENIAPWAVALQAETDVPSIDSHLPYRAGSRFIVLYDPENIHMWGSPLRIVCHIGAPMDTTMASEELITQVAWSWLNEALDGRGARHMNLVGTVTRTQNSTFGGIDLRTSATELELRASWTPHGTDLSSHVLAWIDALSLVAGLAPEGTVLLIPRHSI</sequence>
<accession>A0AAW9HNP1</accession>
<name>A0AAW9HNP1_9ACTO</name>
<dbReference type="Pfam" id="PF11452">
    <property type="entry name" value="DUF3000"/>
    <property type="match status" value="1"/>
</dbReference>